<dbReference type="EMBL" id="CACVBM020001229">
    <property type="protein sequence ID" value="CAA7040463.1"/>
    <property type="molecule type" value="Genomic_DNA"/>
</dbReference>
<keyword evidence="2" id="KW-1185">Reference proteome</keyword>
<organism evidence="1 2">
    <name type="scientific">Microthlaspi erraticum</name>
    <dbReference type="NCBI Taxonomy" id="1685480"/>
    <lineage>
        <taxon>Eukaryota</taxon>
        <taxon>Viridiplantae</taxon>
        <taxon>Streptophyta</taxon>
        <taxon>Embryophyta</taxon>
        <taxon>Tracheophyta</taxon>
        <taxon>Spermatophyta</taxon>
        <taxon>Magnoliopsida</taxon>
        <taxon>eudicotyledons</taxon>
        <taxon>Gunneridae</taxon>
        <taxon>Pentapetalae</taxon>
        <taxon>rosids</taxon>
        <taxon>malvids</taxon>
        <taxon>Brassicales</taxon>
        <taxon>Brassicaceae</taxon>
        <taxon>Coluteocarpeae</taxon>
        <taxon>Microthlaspi</taxon>
    </lineage>
</organism>
<proteinExistence type="predicted"/>
<sequence length="84" mass="9907">MMYPEPWWKNNSYGVVPQAGSSRIPSKSSSLECLNGSECPMMRMMMVLRNFIDMSSKYLEIQGVSKHNEFLARYMMRKVKREYL</sequence>
<name>A0A6D2JKJ1_9BRAS</name>
<comment type="caution">
    <text evidence="1">The sequence shown here is derived from an EMBL/GenBank/DDBJ whole genome shotgun (WGS) entry which is preliminary data.</text>
</comment>
<dbReference type="Proteomes" id="UP000467841">
    <property type="component" value="Unassembled WGS sequence"/>
</dbReference>
<accession>A0A6D2JKJ1</accession>
<evidence type="ECO:0000313" key="2">
    <source>
        <dbReference type="Proteomes" id="UP000467841"/>
    </source>
</evidence>
<reference evidence="1" key="1">
    <citation type="submission" date="2020-01" db="EMBL/GenBank/DDBJ databases">
        <authorList>
            <person name="Mishra B."/>
        </authorList>
    </citation>
    <scope>NUCLEOTIDE SEQUENCE [LARGE SCALE GENOMIC DNA]</scope>
</reference>
<evidence type="ECO:0000313" key="1">
    <source>
        <dbReference type="EMBL" id="CAA7040463.1"/>
    </source>
</evidence>
<protein>
    <submittedName>
        <fullName evidence="1">Uncharacterized protein</fullName>
    </submittedName>
</protein>
<dbReference type="AlphaFoldDB" id="A0A6D2JKJ1"/>
<gene>
    <name evidence="1" type="ORF">MERR_LOCUS27698</name>
</gene>